<dbReference type="InterPro" id="IPR002013">
    <property type="entry name" value="SAC_dom"/>
</dbReference>
<feature type="transmembrane region" description="Helical" evidence="1">
    <location>
        <begin position="559"/>
        <end position="576"/>
    </location>
</feature>
<dbReference type="PROSITE" id="PS50275">
    <property type="entry name" value="SAC"/>
    <property type="match status" value="1"/>
</dbReference>
<keyword evidence="1" id="KW-0472">Membrane</keyword>
<accession>A0AAV9IYN8</accession>
<comment type="caution">
    <text evidence="3">The sequence shown here is derived from an EMBL/GenBank/DDBJ whole genome shotgun (WGS) entry which is preliminary data.</text>
</comment>
<dbReference type="PANTHER" id="PTHR45662">
    <property type="entry name" value="PHOSPHATIDYLINOSITIDE PHOSPHATASE SAC1"/>
    <property type="match status" value="1"/>
</dbReference>
<evidence type="ECO:0000259" key="2">
    <source>
        <dbReference type="PROSITE" id="PS50275"/>
    </source>
</evidence>
<feature type="domain" description="SAC" evidence="2">
    <location>
        <begin position="155"/>
        <end position="487"/>
    </location>
</feature>
<keyword evidence="4" id="KW-1185">Reference proteome</keyword>
<dbReference type="PANTHER" id="PTHR45662:SF2">
    <property type="entry name" value="PHOSPHATIDYLINOSITOL-3-PHOSPHATASE SAC1"/>
    <property type="match status" value="1"/>
</dbReference>
<name>A0AAV9IYN8_CYACA</name>
<proteinExistence type="predicted"/>
<evidence type="ECO:0000313" key="4">
    <source>
        <dbReference type="Proteomes" id="UP001301350"/>
    </source>
</evidence>
<dbReference type="GO" id="GO:0046856">
    <property type="term" value="P:phosphatidylinositol dephosphorylation"/>
    <property type="evidence" value="ECO:0007669"/>
    <property type="project" value="TreeGrafter"/>
</dbReference>
<dbReference type="GO" id="GO:0005783">
    <property type="term" value="C:endoplasmic reticulum"/>
    <property type="evidence" value="ECO:0007669"/>
    <property type="project" value="TreeGrafter"/>
</dbReference>
<dbReference type="Proteomes" id="UP001301350">
    <property type="component" value="Unassembled WGS sequence"/>
</dbReference>
<evidence type="ECO:0000313" key="3">
    <source>
        <dbReference type="EMBL" id="KAK4537256.1"/>
    </source>
</evidence>
<keyword evidence="1" id="KW-0812">Transmembrane</keyword>
<dbReference type="AlphaFoldDB" id="A0AAV9IYN8"/>
<keyword evidence="1" id="KW-1133">Transmembrane helix</keyword>
<evidence type="ECO:0000256" key="1">
    <source>
        <dbReference type="SAM" id="Phobius"/>
    </source>
</evidence>
<dbReference type="Pfam" id="PF02383">
    <property type="entry name" value="Syja_N"/>
    <property type="match status" value="1"/>
</dbReference>
<reference evidence="3 4" key="1">
    <citation type="submission" date="2022-07" db="EMBL/GenBank/DDBJ databases">
        <title>Genome-wide signatures of adaptation to extreme environments.</title>
        <authorList>
            <person name="Cho C.H."/>
            <person name="Yoon H.S."/>
        </authorList>
    </citation>
    <scope>NUCLEOTIDE SEQUENCE [LARGE SCALE GENOMIC DNA]</scope>
    <source>
        <strain evidence="3 4">DBV 063 E5</strain>
    </source>
</reference>
<feature type="transmembrane region" description="Helical" evidence="1">
    <location>
        <begin position="582"/>
        <end position="599"/>
    </location>
</feature>
<dbReference type="EMBL" id="JANCYW010000011">
    <property type="protein sequence ID" value="KAK4537256.1"/>
    <property type="molecule type" value="Genomic_DNA"/>
</dbReference>
<sequence length="638" mass="70875">MAGGDEVRCVASGEWLVLATSTKSPAEWGLVAVWERGSGRLHAAPTDDRAEVAWKAGRVLLAARPGEEAYRAVIYDGLACGLAGSVTLLLNEYLLVIAQRRRVGRAWGDDAIRLGVGDIYKAVRFDVLPLRRVRAAEADASWVERRAERRLRRSLRRVLACDGFYFSPTLDLTRPLQDALPDVGSAPRYRTDFVWNHALLTHLTRVSVDDSAERSALLPLSIPLVFGFVDHCTAPCRTVDGASATLHYLLVSRRQRHRAGLRYIDRGADVHGHVANFVETESVLICGRRVASLLQLRGSIPLHWQQQTSMAYKPLAQLLGTAEQHRLAFTRHFQVLHQRYGQPIVAVDLVDQRGHELTLQQAYAAEADACNIPYIAWDFHRQCRGMRYERVQSLVEMLQGQLAAQGLFVYDGGTRRVLQRQVGAVRTNCMDCLDRTNVVQSAIARAALERQWPAVGVAELEAPTAFAARLQHAWADHADALALFYAGSGALKTDTTRVGRRTTAGMALDGWRAARRYVCNTFCDGRRQDAIDLFLGQVRLTPSGIVRQLAVRDRRDRRLGLLVVFCLLACSLTLWGLMHRHIALMAAGVASGVLAYRLARHSGRTLVDTPCLTTLHENDRWHDAANDNTAPGDQNTDL</sequence>
<dbReference type="GO" id="GO:0043812">
    <property type="term" value="F:phosphatidylinositol-4-phosphate phosphatase activity"/>
    <property type="evidence" value="ECO:0007669"/>
    <property type="project" value="TreeGrafter"/>
</dbReference>
<gene>
    <name evidence="3" type="ORF">CDCA_CDCA11G3281</name>
</gene>
<organism evidence="3 4">
    <name type="scientific">Cyanidium caldarium</name>
    <name type="common">Red alga</name>
    <dbReference type="NCBI Taxonomy" id="2771"/>
    <lineage>
        <taxon>Eukaryota</taxon>
        <taxon>Rhodophyta</taxon>
        <taxon>Bangiophyceae</taxon>
        <taxon>Cyanidiales</taxon>
        <taxon>Cyanidiaceae</taxon>
        <taxon>Cyanidium</taxon>
    </lineage>
</organism>
<protein>
    <recommendedName>
        <fullName evidence="2">SAC domain-containing protein</fullName>
    </recommendedName>
</protein>